<dbReference type="InterPro" id="IPR006678">
    <property type="entry name" value="tRNA_intron_Endonuc_N"/>
</dbReference>
<reference evidence="7 8" key="1">
    <citation type="journal article" date="2014" name="PLoS Genet.">
        <title>Phylogenetically driven sequencing of extremely halophilic archaea reveals strategies for static and dynamic osmo-response.</title>
        <authorList>
            <person name="Becker E.A."/>
            <person name="Seitzer P.M."/>
            <person name="Tritt A."/>
            <person name="Larsen D."/>
            <person name="Krusor M."/>
            <person name="Yao A.I."/>
            <person name="Wu D."/>
            <person name="Madern D."/>
            <person name="Eisen J.A."/>
            <person name="Darling A.E."/>
            <person name="Facciotti M.T."/>
        </authorList>
    </citation>
    <scope>NUCLEOTIDE SEQUENCE [LARGE SCALE GENOMIC DNA]</scope>
    <source>
        <strain evidence="7 8">JCM 13561</strain>
    </source>
</reference>
<keyword evidence="7" id="KW-0540">Nuclease</keyword>
<evidence type="ECO:0000256" key="3">
    <source>
        <dbReference type="ARBA" id="ARBA00024798"/>
    </source>
</evidence>
<dbReference type="InterPro" id="IPR006676">
    <property type="entry name" value="tRNA_splic"/>
</dbReference>
<organism evidence="7 8">
    <name type="scientific">Halorubrum distributum JCM 13561</name>
    <dbReference type="NCBI Taxonomy" id="1227483"/>
    <lineage>
        <taxon>Archaea</taxon>
        <taxon>Methanobacteriati</taxon>
        <taxon>Methanobacteriota</taxon>
        <taxon>Stenosarchaea group</taxon>
        <taxon>Halobacteria</taxon>
        <taxon>Halobacteriales</taxon>
        <taxon>Haloferacaceae</taxon>
        <taxon>Halorubrum</taxon>
        <taxon>Halorubrum distributum group</taxon>
    </lineage>
</organism>
<dbReference type="InterPro" id="IPR011856">
    <property type="entry name" value="tRNA_endonuc-like_dom_sf"/>
</dbReference>
<dbReference type="Gene3D" id="3.40.1350.10">
    <property type="match status" value="2"/>
</dbReference>
<feature type="domain" description="tRNA intron endonuclease catalytic" evidence="5">
    <location>
        <begin position="280"/>
        <end position="361"/>
    </location>
</feature>
<dbReference type="InterPro" id="IPR036740">
    <property type="entry name" value="tRNA_intron_Endonuc_N_sf"/>
</dbReference>
<protein>
    <recommendedName>
        <fullName evidence="4">tRNA-splicing endonuclease</fullName>
        <ecNumber evidence="4">4.6.1.16</ecNumber>
    </recommendedName>
    <alternativeName>
        <fullName evidence="4">tRNA-intron endonuclease</fullName>
    </alternativeName>
</protein>
<comment type="caution">
    <text evidence="7">The sequence shown here is derived from an EMBL/GenBank/DDBJ whole genome shotgun (WGS) entry which is preliminary data.</text>
</comment>
<dbReference type="InterPro" id="IPR023516">
    <property type="entry name" value="tRNA_splic_arch_long"/>
</dbReference>
<evidence type="ECO:0000313" key="8">
    <source>
        <dbReference type="Proteomes" id="UP000011581"/>
    </source>
</evidence>
<feature type="active site" evidence="4">
    <location>
        <position position="352"/>
    </location>
</feature>
<dbReference type="Pfam" id="PF02778">
    <property type="entry name" value="tRNA_int_endo_N"/>
    <property type="match status" value="2"/>
</dbReference>
<comment type="function">
    <text evidence="3">Endonuclease that removes tRNA introns. Cleaves pre-tRNA at the 5'- and 3'-splice sites to release the intron. The products are an intron and two tRNA half-molecules bearing 2',3' cyclic phosphate and 5'-OH termini. Recognizes a pseudosymmetric substrate in which 2 bulged loops of 3 bases are separated by a stem of 4 bp.</text>
</comment>
<accession>M0NKR3</accession>
<comment type="subunit">
    <text evidence="4">Homodimer.</text>
</comment>
<dbReference type="Pfam" id="PF01974">
    <property type="entry name" value="tRNA_int_endo"/>
    <property type="match status" value="1"/>
</dbReference>
<comment type="function">
    <text evidence="4">Endonuclease that removes tRNA introns. Cleaves pre-tRNA at the 5' and 3' splice sites to release the intron. The products are an intron and two tRNA half-molecules bearing 2',3' cyclic phosphate and 5'-OH termini. Recognizes a pseudosymmetric substrate in which 2 bulged loops of 3 bases are separated by a stem of 4 bp.</text>
</comment>
<dbReference type="EMBL" id="AOJF01000054">
    <property type="protein sequence ID" value="EMA58168.1"/>
    <property type="molecule type" value="Genomic_DNA"/>
</dbReference>
<evidence type="ECO:0000259" key="5">
    <source>
        <dbReference type="Pfam" id="PF01974"/>
    </source>
</evidence>
<dbReference type="Gene3D" id="3.40.1170.20">
    <property type="entry name" value="tRNA intron endonuclease, N-terminal domain"/>
    <property type="match status" value="2"/>
</dbReference>
<dbReference type="InterPro" id="IPR006677">
    <property type="entry name" value="tRNA_intron_Endonuc_cat-like"/>
</dbReference>
<evidence type="ECO:0000313" key="7">
    <source>
        <dbReference type="EMBL" id="EMA58168.1"/>
    </source>
</evidence>
<dbReference type="SUPFAM" id="SSF55267">
    <property type="entry name" value="tRNA-intron endonuclease N-terminal domain-like"/>
    <property type="match status" value="2"/>
</dbReference>
<dbReference type="NCBIfam" id="NF006794">
    <property type="entry name" value="PRK09300.1-1"/>
    <property type="match status" value="1"/>
</dbReference>
<dbReference type="AlphaFoldDB" id="M0NKR3"/>
<feature type="active site" evidence="4">
    <location>
        <position position="310"/>
    </location>
</feature>
<evidence type="ECO:0000256" key="4">
    <source>
        <dbReference type="HAMAP-Rule" id="MF_01834"/>
    </source>
</evidence>
<proteinExistence type="inferred from homology"/>
<comment type="similarity">
    <text evidence="4">Belongs to the tRNA-intron endonuclease family. Archaeal long subfamily.</text>
</comment>
<feature type="domain" description="tRNA intron endonuclease N-terminal" evidence="6">
    <location>
        <begin position="187"/>
        <end position="244"/>
    </location>
</feature>
<dbReference type="GO" id="GO:0000213">
    <property type="term" value="F:tRNA-intron lyase activity"/>
    <property type="evidence" value="ECO:0007669"/>
    <property type="project" value="UniProtKB-UniRule"/>
</dbReference>
<sequence>MQPTGHLRGDAVRVGGDARQRFYDARGYGRPLDGNEIALSRVEAAHLLFRGDLSGITLSDESDPVGFERFFVASAAAADRFAVRFLVYSDLRDRGFYLSPARDPWPGGRDAESDAVDFVAYERGETPDTGNVKYPIQVVGERESVAAAELAGRTLAVVDEESDITYFAAEAGAIDGATDYEPPADLRGVLLADRVVVWDAPEGLYERGFYGRPLTGRAADVEGALQLSLVEAASLAADGRLSLSASVGDAGNDGSVADADSGDAAARVVARGRDVEGERFDRRLAIYKRLRAADAVPKTGFKFGADFRTYLDVETVDDLPHSEHLVRVVEADHEFSPRELSLDVRLAGGVRKEMVFALTAVGGEHSGDDAADAPIGADVEWLSVDRLTP</sequence>
<dbReference type="SUPFAM" id="SSF53032">
    <property type="entry name" value="tRNA-intron endonuclease catalytic domain-like"/>
    <property type="match status" value="2"/>
</dbReference>
<dbReference type="InterPro" id="IPR036167">
    <property type="entry name" value="tRNA_intron_Endo_cat-like_sf"/>
</dbReference>
<feature type="domain" description="tRNA intron endonuclease N-terminal" evidence="6">
    <location>
        <begin position="5"/>
        <end position="71"/>
    </location>
</feature>
<feature type="active site" evidence="4">
    <location>
        <position position="321"/>
    </location>
</feature>
<dbReference type="PANTHER" id="PTHR21227:SF0">
    <property type="entry name" value="TRNA-SPLICING ENDONUCLEASE SUBUNIT SEN2"/>
    <property type="match status" value="1"/>
</dbReference>
<dbReference type="PATRIC" id="fig|1227483.3.peg.2548"/>
<dbReference type="CDD" id="cd22363">
    <property type="entry name" value="tRNA-intron_lyase_C"/>
    <property type="match status" value="2"/>
</dbReference>
<dbReference type="RefSeq" id="WP_008367706.1">
    <property type="nucleotide sequence ID" value="NZ_AOJF01000054.1"/>
</dbReference>
<keyword evidence="7" id="KW-0255">Endonuclease</keyword>
<dbReference type="HAMAP" id="MF_01834">
    <property type="entry name" value="EndA_long"/>
    <property type="match status" value="1"/>
</dbReference>
<dbReference type="Proteomes" id="UP000011581">
    <property type="component" value="Unassembled WGS sequence"/>
</dbReference>
<dbReference type="PANTHER" id="PTHR21227">
    <property type="entry name" value="TRNA-SPLICING ENDONUCLEASE SUBUNIT SEN2"/>
    <property type="match status" value="1"/>
</dbReference>
<gene>
    <name evidence="4" type="primary">endA</name>
    <name evidence="7" type="ORF">C470_12783</name>
</gene>
<dbReference type="GO" id="GO:0006388">
    <property type="term" value="P:tRNA splicing, via endonucleolytic cleavage and ligation"/>
    <property type="evidence" value="ECO:0007669"/>
    <property type="project" value="UniProtKB-UniRule"/>
</dbReference>
<comment type="catalytic activity">
    <reaction evidence="4">
        <text>pretRNA = a 3'-half-tRNA molecule with a 5'-OH end + a 5'-half-tRNA molecule with a 2',3'-cyclic phosphate end + an intron with a 2',3'-cyclic phosphate and a 5'-hydroxyl terminus.</text>
        <dbReference type="EC" id="4.6.1.16"/>
    </reaction>
</comment>
<dbReference type="EC" id="4.6.1.16" evidence="4"/>
<keyword evidence="7" id="KW-0378">Hydrolase</keyword>
<evidence type="ECO:0000259" key="6">
    <source>
        <dbReference type="Pfam" id="PF02778"/>
    </source>
</evidence>
<dbReference type="GO" id="GO:0005737">
    <property type="term" value="C:cytoplasm"/>
    <property type="evidence" value="ECO:0007669"/>
    <property type="project" value="TreeGrafter"/>
</dbReference>
<keyword evidence="2 4" id="KW-0456">Lyase</keyword>
<dbReference type="NCBIfam" id="TIGR00324">
    <property type="entry name" value="endA"/>
    <property type="match status" value="1"/>
</dbReference>
<evidence type="ECO:0000256" key="2">
    <source>
        <dbReference type="ARBA" id="ARBA00023239"/>
    </source>
</evidence>
<dbReference type="GO" id="GO:0003676">
    <property type="term" value="F:nucleic acid binding"/>
    <property type="evidence" value="ECO:0007669"/>
    <property type="project" value="InterPro"/>
</dbReference>
<name>M0NKR3_9EURY</name>
<evidence type="ECO:0000256" key="1">
    <source>
        <dbReference type="ARBA" id="ARBA00022694"/>
    </source>
</evidence>
<keyword evidence="1 4" id="KW-0819">tRNA processing</keyword>